<dbReference type="AlphaFoldDB" id="A0A2P6U0J0"/>
<evidence type="ECO:0000256" key="1">
    <source>
        <dbReference type="SAM" id="SignalP"/>
    </source>
</evidence>
<dbReference type="PANTHER" id="PTHR35128">
    <property type="entry name" value="SECRETION-REGULATING GUANINE NUCLEOTIDE EXCHANGE FACTOR"/>
    <property type="match status" value="1"/>
</dbReference>
<protein>
    <submittedName>
        <fullName evidence="2">Uncharacterized protein</fullName>
    </submittedName>
</protein>
<feature type="chain" id="PRO_5015157824" evidence="1">
    <location>
        <begin position="30"/>
        <end position="465"/>
    </location>
</feature>
<reference evidence="2 3" key="1">
    <citation type="journal article" date="2018" name="Plant J.">
        <title>Genome sequences of Chlorella sorokiniana UTEX 1602 and Micractinium conductrix SAG 241.80: implications to maltose excretion by a green alga.</title>
        <authorList>
            <person name="Arriola M.B."/>
            <person name="Velmurugan N."/>
            <person name="Zhang Y."/>
            <person name="Plunkett M.H."/>
            <person name="Hondzo H."/>
            <person name="Barney B.M."/>
        </authorList>
    </citation>
    <scope>NUCLEOTIDE SEQUENCE [LARGE SCALE GENOMIC DNA]</scope>
    <source>
        <strain evidence="3">UTEX 1602</strain>
    </source>
</reference>
<dbReference type="Proteomes" id="UP000239899">
    <property type="component" value="Unassembled WGS sequence"/>
</dbReference>
<sequence>MAASSVLRATALVAAAMLLVAVVPRPAAALTASELALYKQLASGLATLSDVVVKNKPPPATLTSNTTGSPTVAAAAAKSTAVAAASTAASGAAVAKALGTVMAAAALDAAAAGTLGSPSTFRYLDGSKRTALFRLPNGNRPIKGTCIFVHGCKHDPESWFYKSAKCPKCTGLPEEVAHTKQCLARGYAVLALRSLDREYRSRCFSSSGTKLNDHPSSKQVVQAFTAKYGLANTPKYMFGISSGASFAVKFPGTMWVDGVISEVNMPWAKAWGAVDSKGRLKYRFPPTVFYEMANDVETSKQIAAALNIFRNNNVKADVVKVPMRPVTPDFLHQRSIYLSKQQSRQIQAVLRKIGLLDANGWIKYDPRPNTEWTKKLANALKWLRRDSPYYNLISDESQVWQELNLAYSQHEIVSDYVRPTLMWLEQRGNANLNALVQQYSLNGTLRCLNESVEGCGLRRARALLR</sequence>
<accession>A0A2P6U0J0</accession>
<keyword evidence="1" id="KW-0732">Signal</keyword>
<gene>
    <name evidence="2" type="ORF">C2E21_1509</name>
</gene>
<organism evidence="2 3">
    <name type="scientific">Chlorella sorokiniana</name>
    <name type="common">Freshwater green alga</name>
    <dbReference type="NCBI Taxonomy" id="3076"/>
    <lineage>
        <taxon>Eukaryota</taxon>
        <taxon>Viridiplantae</taxon>
        <taxon>Chlorophyta</taxon>
        <taxon>core chlorophytes</taxon>
        <taxon>Trebouxiophyceae</taxon>
        <taxon>Chlorellales</taxon>
        <taxon>Chlorellaceae</taxon>
        <taxon>Chlorella clade</taxon>
        <taxon>Chlorella</taxon>
    </lineage>
</organism>
<proteinExistence type="predicted"/>
<feature type="signal peptide" evidence="1">
    <location>
        <begin position="1"/>
        <end position="29"/>
    </location>
</feature>
<comment type="caution">
    <text evidence="2">The sequence shown here is derived from an EMBL/GenBank/DDBJ whole genome shotgun (WGS) entry which is preliminary data.</text>
</comment>
<name>A0A2P6U0J0_CHLSO</name>
<dbReference type="EMBL" id="LHPG02000003">
    <property type="protein sequence ID" value="PRW59841.1"/>
    <property type="molecule type" value="Genomic_DNA"/>
</dbReference>
<dbReference type="InterPro" id="IPR029058">
    <property type="entry name" value="AB_hydrolase_fold"/>
</dbReference>
<evidence type="ECO:0000313" key="3">
    <source>
        <dbReference type="Proteomes" id="UP000239899"/>
    </source>
</evidence>
<keyword evidence="3" id="KW-1185">Reference proteome</keyword>
<evidence type="ECO:0000313" key="2">
    <source>
        <dbReference type="EMBL" id="PRW59841.1"/>
    </source>
</evidence>
<dbReference type="OrthoDB" id="10022521at2759"/>
<dbReference type="PANTHER" id="PTHR35128:SF1">
    <property type="entry name" value="SECRETION-REGULATING GUANINE NUCLEOTIDE EXCHANGE FACTOR"/>
    <property type="match status" value="1"/>
</dbReference>
<dbReference type="SUPFAM" id="SSF53474">
    <property type="entry name" value="alpha/beta-Hydrolases"/>
    <property type="match status" value="1"/>
</dbReference>